<sequence>MHVCFGLLAATVWESMWIRPIRPLRVLAMLLGVTCFLLFEFWLSFCLALDYLFFPGWRRTEVKAPVFIIGNPRSGTTHLHRLMALDEERFTTFPAHELFFPAVTQQWLLRLFDRMDPYLGSPFRRLRERIERRVFAPRDAMHRLRFNEPEEDDNVVVHKFASPVLLAMFGKSTALVSRFRFDEAPSSFRRDVTEFYRACLQRHLYWAGRGRTLLSKNPTFPLKVRTIKEAFPDCRFVYILRNPAVAIASIHSMFVTGRARWGAATPPPEQVRRMYDNLCYMYRHAFEELERMPQSDVCIVEYEKLVADPRAVVHEIYDRLQLPRSEAFERRLDEATAAAKRYTSRHLYSLEPVGVTADDVRAALPVIYDRFQFEERVAEAEPATHVN</sequence>
<keyword evidence="1" id="KW-0472">Membrane</keyword>
<dbReference type="InterPro" id="IPR027417">
    <property type="entry name" value="P-loop_NTPase"/>
</dbReference>
<keyword evidence="1" id="KW-0812">Transmembrane</keyword>
<accession>A0A7C2NYN8</accession>
<dbReference type="Pfam" id="PF13469">
    <property type="entry name" value="Sulfotransfer_3"/>
    <property type="match status" value="1"/>
</dbReference>
<dbReference type="EMBL" id="DSOK01000314">
    <property type="protein sequence ID" value="HEN16029.1"/>
    <property type="molecule type" value="Genomic_DNA"/>
</dbReference>
<keyword evidence="1" id="KW-1133">Transmembrane helix</keyword>
<dbReference type="Gene3D" id="3.40.50.300">
    <property type="entry name" value="P-loop containing nucleotide triphosphate hydrolases"/>
    <property type="match status" value="1"/>
</dbReference>
<proteinExistence type="predicted"/>
<dbReference type="SUPFAM" id="SSF52540">
    <property type="entry name" value="P-loop containing nucleoside triphosphate hydrolases"/>
    <property type="match status" value="1"/>
</dbReference>
<evidence type="ECO:0000313" key="2">
    <source>
        <dbReference type="EMBL" id="HEN16029.1"/>
    </source>
</evidence>
<dbReference type="InterPro" id="IPR052736">
    <property type="entry name" value="Stf3_sulfotransferase"/>
</dbReference>
<evidence type="ECO:0008006" key="3">
    <source>
        <dbReference type="Google" id="ProtNLM"/>
    </source>
</evidence>
<dbReference type="PANTHER" id="PTHR36451:SF1">
    <property type="entry name" value="OMEGA-HYDROXY-BETA-DIHYDROMENAQUINONE-9 SULFOTRANSFERASE STF3"/>
    <property type="match status" value="1"/>
</dbReference>
<evidence type="ECO:0000256" key="1">
    <source>
        <dbReference type="SAM" id="Phobius"/>
    </source>
</evidence>
<protein>
    <recommendedName>
        <fullName evidence="3">Sulfotransferase</fullName>
    </recommendedName>
</protein>
<gene>
    <name evidence="2" type="ORF">ENQ76_11250</name>
</gene>
<dbReference type="AlphaFoldDB" id="A0A7C2NYN8"/>
<comment type="caution">
    <text evidence="2">The sequence shown here is derived from an EMBL/GenBank/DDBJ whole genome shotgun (WGS) entry which is preliminary data.</text>
</comment>
<dbReference type="PANTHER" id="PTHR36451">
    <property type="entry name" value="PAPS-DEPENDENT SULFOTRANSFERASE STF3"/>
    <property type="match status" value="1"/>
</dbReference>
<name>A0A7C2NYN8_9PLAN</name>
<feature type="transmembrane region" description="Helical" evidence="1">
    <location>
        <begin position="26"/>
        <end position="53"/>
    </location>
</feature>
<organism evidence="2">
    <name type="scientific">Schlesneria paludicola</name>
    <dbReference type="NCBI Taxonomy" id="360056"/>
    <lineage>
        <taxon>Bacteria</taxon>
        <taxon>Pseudomonadati</taxon>
        <taxon>Planctomycetota</taxon>
        <taxon>Planctomycetia</taxon>
        <taxon>Planctomycetales</taxon>
        <taxon>Planctomycetaceae</taxon>
        <taxon>Schlesneria</taxon>
    </lineage>
</organism>
<reference evidence="2" key="1">
    <citation type="journal article" date="2020" name="mSystems">
        <title>Genome- and Community-Level Interaction Insights into Carbon Utilization and Element Cycling Functions of Hydrothermarchaeota in Hydrothermal Sediment.</title>
        <authorList>
            <person name="Zhou Z."/>
            <person name="Liu Y."/>
            <person name="Xu W."/>
            <person name="Pan J."/>
            <person name="Luo Z.H."/>
            <person name="Li M."/>
        </authorList>
    </citation>
    <scope>NUCLEOTIDE SEQUENCE [LARGE SCALE GENOMIC DNA]</scope>
    <source>
        <strain evidence="2">SpSt-339</strain>
    </source>
</reference>